<accession>A0A2P2PDS2</accession>
<protein>
    <submittedName>
        <fullName evidence="1">Uncharacterized protein</fullName>
    </submittedName>
</protein>
<name>A0A2P2PDS2_RHIMU</name>
<evidence type="ECO:0000313" key="1">
    <source>
        <dbReference type="EMBL" id="MBX52894.1"/>
    </source>
</evidence>
<reference evidence="1" key="1">
    <citation type="submission" date="2018-02" db="EMBL/GenBank/DDBJ databases">
        <title>Rhizophora mucronata_Transcriptome.</title>
        <authorList>
            <person name="Meera S.P."/>
            <person name="Sreeshan A."/>
            <person name="Augustine A."/>
        </authorList>
    </citation>
    <scope>NUCLEOTIDE SEQUENCE</scope>
    <source>
        <tissue evidence="1">Leaf</tissue>
    </source>
</reference>
<sequence>MHFCKCSKLATHCKEAVRSTLLLTDTGAREFGCTVSVEEVSAKLLLDLKSLDMGLFGG</sequence>
<organism evidence="1">
    <name type="scientific">Rhizophora mucronata</name>
    <name type="common">Asiatic mangrove</name>
    <dbReference type="NCBI Taxonomy" id="61149"/>
    <lineage>
        <taxon>Eukaryota</taxon>
        <taxon>Viridiplantae</taxon>
        <taxon>Streptophyta</taxon>
        <taxon>Embryophyta</taxon>
        <taxon>Tracheophyta</taxon>
        <taxon>Spermatophyta</taxon>
        <taxon>Magnoliopsida</taxon>
        <taxon>eudicotyledons</taxon>
        <taxon>Gunneridae</taxon>
        <taxon>Pentapetalae</taxon>
        <taxon>rosids</taxon>
        <taxon>fabids</taxon>
        <taxon>Malpighiales</taxon>
        <taxon>Rhizophoraceae</taxon>
        <taxon>Rhizophora</taxon>
    </lineage>
</organism>
<dbReference type="AlphaFoldDB" id="A0A2P2PDS2"/>
<proteinExistence type="predicted"/>
<dbReference type="EMBL" id="GGEC01072410">
    <property type="protein sequence ID" value="MBX52894.1"/>
    <property type="molecule type" value="Transcribed_RNA"/>
</dbReference>